<dbReference type="AlphaFoldDB" id="A0A1H2JNN5"/>
<keyword evidence="3" id="KW-1185">Reference proteome</keyword>
<dbReference type="Pfam" id="PF13657">
    <property type="entry name" value="Couple_hipA"/>
    <property type="match status" value="1"/>
</dbReference>
<feature type="domain" description="HipA N-terminal subdomain 1" evidence="1">
    <location>
        <begin position="4"/>
        <end position="99"/>
    </location>
</feature>
<sequence length="155" mass="17748">MDTLNVFFEQTRVGSLSINDRRQFPFQYSKKWLTSPDAFQISISLPMQEEIFPHNKVKSFFSNLLPEAAVRILIAKQLGISDKNDFMLLKRIGGECAGAQEKLALFYRVSVCIKSLINKVFSSDQKKMFQKGQKKGIKIEERTITIIFSGSPIFM</sequence>
<evidence type="ECO:0000313" key="3">
    <source>
        <dbReference type="Proteomes" id="UP000199608"/>
    </source>
</evidence>
<accession>A0A1H2JNN5</accession>
<dbReference type="NCBIfam" id="TIGR03071">
    <property type="entry name" value="couple_hipA"/>
    <property type="match status" value="1"/>
</dbReference>
<proteinExistence type="predicted"/>
<reference evidence="3" key="1">
    <citation type="submission" date="2016-10" db="EMBL/GenBank/DDBJ databases">
        <authorList>
            <person name="Varghese N."/>
            <person name="Submissions S."/>
        </authorList>
    </citation>
    <scope>NUCLEOTIDE SEQUENCE [LARGE SCALE GENOMIC DNA]</scope>
    <source>
        <strain evidence="3">DSM 3384</strain>
    </source>
</reference>
<name>A0A1H2JNN5_9BACT</name>
<evidence type="ECO:0000259" key="1">
    <source>
        <dbReference type="Pfam" id="PF13657"/>
    </source>
</evidence>
<dbReference type="Proteomes" id="UP000199608">
    <property type="component" value="Unassembled WGS sequence"/>
</dbReference>
<evidence type="ECO:0000313" key="2">
    <source>
        <dbReference type="EMBL" id="SDU58134.1"/>
    </source>
</evidence>
<gene>
    <name evidence="2" type="ORF">SAMN04487931_1141</name>
</gene>
<organism evidence="2 3">
    <name type="scientific">Desulfobacula phenolica</name>
    <dbReference type="NCBI Taxonomy" id="90732"/>
    <lineage>
        <taxon>Bacteria</taxon>
        <taxon>Pseudomonadati</taxon>
        <taxon>Thermodesulfobacteriota</taxon>
        <taxon>Desulfobacteria</taxon>
        <taxon>Desulfobacterales</taxon>
        <taxon>Desulfobacteraceae</taxon>
        <taxon>Desulfobacula</taxon>
    </lineage>
</organism>
<dbReference type="EMBL" id="FNLL01000014">
    <property type="protein sequence ID" value="SDU58134.1"/>
    <property type="molecule type" value="Genomic_DNA"/>
</dbReference>
<protein>
    <submittedName>
        <fullName evidence="2">HipA N-terminal domain-containing protein</fullName>
    </submittedName>
</protein>
<dbReference type="InterPro" id="IPR017508">
    <property type="entry name" value="HipA_N1"/>
</dbReference>